<comment type="subcellular location">
    <subcellularLocation>
        <location evidence="10">Cell membrane</location>
        <topology evidence="10">Multi-pass membrane protein</topology>
    </subcellularLocation>
    <subcellularLocation>
        <location evidence="10">Bacterial flagellum basal body</location>
    </subcellularLocation>
</comment>
<protein>
    <recommendedName>
        <fullName evidence="3 9">Flagellar biosynthetic protein FliR</fullName>
    </recommendedName>
</protein>
<name>A0ABX1GCU4_9GAMM</name>
<dbReference type="Pfam" id="PF01311">
    <property type="entry name" value="Bac_export_1"/>
    <property type="match status" value="1"/>
</dbReference>
<evidence type="ECO:0000256" key="3">
    <source>
        <dbReference type="ARBA" id="ARBA00021717"/>
    </source>
</evidence>
<feature type="transmembrane region" description="Helical" evidence="10">
    <location>
        <begin position="62"/>
        <end position="80"/>
    </location>
</feature>
<comment type="similarity">
    <text evidence="2 10">Belongs to the FliR/MopE/SpaR family.</text>
</comment>
<evidence type="ECO:0000256" key="4">
    <source>
        <dbReference type="ARBA" id="ARBA00022475"/>
    </source>
</evidence>
<gene>
    <name evidence="11" type="primary">fliR</name>
    <name evidence="11" type="ORF">HCU74_05040</name>
</gene>
<dbReference type="RefSeq" id="WP_168449336.1">
    <property type="nucleotide sequence ID" value="NZ_JAAWWK010000002.1"/>
</dbReference>
<organism evidence="11 12">
    <name type="scientific">Spongiibacter thalassae</name>
    <dbReference type="NCBI Taxonomy" id="2721624"/>
    <lineage>
        <taxon>Bacteria</taxon>
        <taxon>Pseudomonadati</taxon>
        <taxon>Pseudomonadota</taxon>
        <taxon>Gammaproteobacteria</taxon>
        <taxon>Cellvibrionales</taxon>
        <taxon>Spongiibacteraceae</taxon>
        <taxon>Spongiibacter</taxon>
    </lineage>
</organism>
<dbReference type="PANTHER" id="PTHR30065">
    <property type="entry name" value="FLAGELLAR BIOSYNTHETIC PROTEIN FLIR"/>
    <property type="match status" value="1"/>
</dbReference>
<keyword evidence="4 10" id="KW-1003">Cell membrane</keyword>
<keyword evidence="12" id="KW-1185">Reference proteome</keyword>
<feature type="transmembrane region" description="Helical" evidence="10">
    <location>
        <begin position="201"/>
        <end position="221"/>
    </location>
</feature>
<feature type="transmembrane region" description="Helical" evidence="10">
    <location>
        <begin position="32"/>
        <end position="50"/>
    </location>
</feature>
<accession>A0ABX1GCU4</accession>
<dbReference type="EMBL" id="JAAWWK010000002">
    <property type="protein sequence ID" value="NKI16785.1"/>
    <property type="molecule type" value="Genomic_DNA"/>
</dbReference>
<comment type="caution">
    <text evidence="11">The sequence shown here is derived from an EMBL/GenBank/DDBJ whole genome shotgun (WGS) entry which is preliminary data.</text>
</comment>
<keyword evidence="11" id="KW-0966">Cell projection</keyword>
<keyword evidence="6 10" id="KW-1133">Transmembrane helix</keyword>
<keyword evidence="11" id="KW-0282">Flagellum</keyword>
<evidence type="ECO:0000256" key="9">
    <source>
        <dbReference type="NCBIfam" id="TIGR01400"/>
    </source>
</evidence>
<proteinExistence type="inferred from homology"/>
<feature type="transmembrane region" description="Helical" evidence="10">
    <location>
        <begin position="120"/>
        <end position="144"/>
    </location>
</feature>
<evidence type="ECO:0000256" key="2">
    <source>
        <dbReference type="ARBA" id="ARBA00009772"/>
    </source>
</evidence>
<keyword evidence="7 10" id="KW-0472">Membrane</keyword>
<evidence type="ECO:0000313" key="12">
    <source>
        <dbReference type="Proteomes" id="UP000765845"/>
    </source>
</evidence>
<evidence type="ECO:0000256" key="10">
    <source>
        <dbReference type="RuleBase" id="RU362071"/>
    </source>
</evidence>
<dbReference type="InterPro" id="IPR002010">
    <property type="entry name" value="T3SS_IM_R"/>
</dbReference>
<keyword evidence="5 10" id="KW-0812">Transmembrane</keyword>
<feature type="transmembrane region" description="Helical" evidence="10">
    <location>
        <begin position="164"/>
        <end position="189"/>
    </location>
</feature>
<comment type="function">
    <text evidence="1 10">Role in flagellar biosynthesis.</text>
</comment>
<evidence type="ECO:0000256" key="8">
    <source>
        <dbReference type="ARBA" id="ARBA00023143"/>
    </source>
</evidence>
<dbReference type="NCBIfam" id="TIGR01400">
    <property type="entry name" value="fliR"/>
    <property type="match status" value="1"/>
</dbReference>
<dbReference type="PANTHER" id="PTHR30065:SF8">
    <property type="entry name" value="FLAGELLAR BIOSYNTHETIC PROTEIN FLIR"/>
    <property type="match status" value="1"/>
</dbReference>
<dbReference type="PRINTS" id="PR00953">
    <property type="entry name" value="TYPE3IMRPROT"/>
</dbReference>
<keyword evidence="8 10" id="KW-0975">Bacterial flagellum</keyword>
<dbReference type="InterPro" id="IPR006303">
    <property type="entry name" value="FliR"/>
</dbReference>
<evidence type="ECO:0000313" key="11">
    <source>
        <dbReference type="EMBL" id="NKI16785.1"/>
    </source>
</evidence>
<dbReference type="Proteomes" id="UP000765845">
    <property type="component" value="Unassembled WGS sequence"/>
</dbReference>
<sequence length="249" mass="26598">MSWLAAAWLPFARVSGAMLTAPFFSANYIPAQVKVMVTVFFTLVLLPILPTPAPVDILSLDAFLLIINELILGVALGLVLQLIFDAIILAGQLISNGMGLGFAMMVDPQRGVQVPVLSQYLLIICMLLFVAMNGHIEFIALLASTFEIWPVGERAVSTEQFSNIAQWGSVLFSGAIRVAIPAIIALLVVQVAIGVISRAAPTLNLFAVGFPLAMLMGYLIVDQLVPNLLPVLAGLLDQGYERLALLVGG</sequence>
<reference evidence="11 12" key="1">
    <citation type="submission" date="2020-04" db="EMBL/GenBank/DDBJ databases">
        <authorList>
            <person name="Yoon J."/>
        </authorList>
    </citation>
    <scope>NUCLEOTIDE SEQUENCE [LARGE SCALE GENOMIC DNA]</scope>
    <source>
        <strain evidence="11 12">KMU-166</strain>
    </source>
</reference>
<evidence type="ECO:0000256" key="1">
    <source>
        <dbReference type="ARBA" id="ARBA00002578"/>
    </source>
</evidence>
<keyword evidence="11" id="KW-0969">Cilium</keyword>
<evidence type="ECO:0000256" key="6">
    <source>
        <dbReference type="ARBA" id="ARBA00022989"/>
    </source>
</evidence>
<evidence type="ECO:0000256" key="5">
    <source>
        <dbReference type="ARBA" id="ARBA00022692"/>
    </source>
</evidence>
<evidence type="ECO:0000256" key="7">
    <source>
        <dbReference type="ARBA" id="ARBA00023136"/>
    </source>
</evidence>